<organism evidence="2 3">
    <name type="scientific">Arenibacter troitsensis</name>
    <dbReference type="NCBI Taxonomy" id="188872"/>
    <lineage>
        <taxon>Bacteria</taxon>
        <taxon>Pseudomonadati</taxon>
        <taxon>Bacteroidota</taxon>
        <taxon>Flavobacteriia</taxon>
        <taxon>Flavobacteriales</taxon>
        <taxon>Flavobacteriaceae</taxon>
        <taxon>Arenibacter</taxon>
    </lineage>
</organism>
<keyword evidence="2" id="KW-0808">Transferase</keyword>
<dbReference type="PANTHER" id="PTHR43792:SF9">
    <property type="entry name" value="RIBOSOMAL-PROTEIN-ALANINE ACETYLTRANSFERASE"/>
    <property type="match status" value="1"/>
</dbReference>
<gene>
    <name evidence="2" type="ORF">SAMN03080602_03490</name>
</gene>
<dbReference type="RefSeq" id="WP_085500210.1">
    <property type="nucleotide sequence ID" value="NZ_FXAO01000008.1"/>
</dbReference>
<keyword evidence="3" id="KW-1185">Reference proteome</keyword>
<protein>
    <submittedName>
        <fullName evidence="2">Ribosomal-protein-alanine N-acetyltransferase</fullName>
    </submittedName>
</protein>
<dbReference type="Gene3D" id="3.40.630.30">
    <property type="match status" value="1"/>
</dbReference>
<dbReference type="OrthoDB" id="9811523at2"/>
<dbReference type="SUPFAM" id="SSF55729">
    <property type="entry name" value="Acyl-CoA N-acyltransferases (Nat)"/>
    <property type="match status" value="1"/>
</dbReference>
<dbReference type="EMBL" id="FXAO01000008">
    <property type="protein sequence ID" value="SMG46505.1"/>
    <property type="molecule type" value="Genomic_DNA"/>
</dbReference>
<evidence type="ECO:0000313" key="3">
    <source>
        <dbReference type="Proteomes" id="UP000193420"/>
    </source>
</evidence>
<proteinExistence type="predicted"/>
<evidence type="ECO:0000313" key="2">
    <source>
        <dbReference type="EMBL" id="SMG46505.1"/>
    </source>
</evidence>
<evidence type="ECO:0000259" key="1">
    <source>
        <dbReference type="PROSITE" id="PS51186"/>
    </source>
</evidence>
<dbReference type="InterPro" id="IPR000182">
    <property type="entry name" value="GNAT_dom"/>
</dbReference>
<dbReference type="STRING" id="188872.SAMN03080602_03490"/>
<reference evidence="3" key="1">
    <citation type="submission" date="2017-04" db="EMBL/GenBank/DDBJ databases">
        <authorList>
            <person name="Varghese N."/>
            <person name="Submissions S."/>
        </authorList>
    </citation>
    <scope>NUCLEOTIDE SEQUENCE [LARGE SCALE GENOMIC DNA]</scope>
    <source>
        <strain evidence="3">DSM 19835</strain>
    </source>
</reference>
<dbReference type="AlphaFoldDB" id="A0A1X7KYF5"/>
<dbReference type="GO" id="GO:0005737">
    <property type="term" value="C:cytoplasm"/>
    <property type="evidence" value="ECO:0007669"/>
    <property type="project" value="TreeGrafter"/>
</dbReference>
<dbReference type="PROSITE" id="PS51186">
    <property type="entry name" value="GNAT"/>
    <property type="match status" value="1"/>
</dbReference>
<dbReference type="Proteomes" id="UP000193420">
    <property type="component" value="Unassembled WGS sequence"/>
</dbReference>
<feature type="domain" description="N-acetyltransferase" evidence="1">
    <location>
        <begin position="25"/>
        <end position="177"/>
    </location>
</feature>
<name>A0A1X7KYF5_9FLAO</name>
<dbReference type="PANTHER" id="PTHR43792">
    <property type="entry name" value="GNAT FAMILY, PUTATIVE (AFU_ORTHOLOGUE AFUA_3G00765)-RELATED-RELATED"/>
    <property type="match status" value="1"/>
</dbReference>
<accession>A0A1X7KYF5</accession>
<dbReference type="InterPro" id="IPR016181">
    <property type="entry name" value="Acyl_CoA_acyltransferase"/>
</dbReference>
<dbReference type="GO" id="GO:0008999">
    <property type="term" value="F:protein-N-terminal-alanine acetyltransferase activity"/>
    <property type="evidence" value="ECO:0007669"/>
    <property type="project" value="TreeGrafter"/>
</dbReference>
<dbReference type="Pfam" id="PF13302">
    <property type="entry name" value="Acetyltransf_3"/>
    <property type="match status" value="1"/>
</dbReference>
<dbReference type="InterPro" id="IPR051531">
    <property type="entry name" value="N-acetyltransferase"/>
</dbReference>
<sequence length="178" mass="20361">MNSTFPALESERVILRQFADSDLENVFRGLSHPDIIKYYGISFNSMEATKEQMTWFADLEKNKTGIWWAICSKEDGRFLGAGGLNNISKVNKKAEIGFWLMPENWGKGLMSEVMPLILNYAFTNIGLHRIEGFVETENVNCKKALAKLKFNWEGTMKDCEIKNGEFISLDIYSKLVDK</sequence>